<comment type="pathway">
    <text evidence="10">Pyrimidine metabolism; UMP biosynthesis via de novo pathway; (S)-dihydroorotate from bicarbonate: step 1/3.</text>
</comment>
<dbReference type="PATRIC" id="fig|1392998.3.peg.60"/>
<dbReference type="Gene3D" id="3.40.50.880">
    <property type="match status" value="1"/>
</dbReference>
<sequence>MKAVLGLEDGTFVKGKGMGVEGIVQGELVFTTQYTGYEEALTDPSYRGQILMFTYPLIGNYGISGETFQSDGMQAEGLVVREACGRPSHHRSRRSICEFLRDEGKSGIMGIDTRMLTIKTRERGTMKAAIIVGDDSGEEAVRLAREQPDIGNLDLIGKVTCKQQYQVKGDKDGGSIVLMDFGVKRNIIKSLNMRGLNVTVVPATASVRDILNYEPDALLLSNGPGDPQQAINGISVVKELAGQLPIFGICLGHQIISLALGGNTYKMKFGHRGANQPVKDLKRGIVHITSQNHGYAVDKSSIDEKEVIITQINANDTTVEGLEHKYLDIVSVQYHPEAHPGPLDTEKMFFERVVERTKNNTTVL</sequence>
<feature type="binding site" evidence="10">
    <location>
        <position position="251"/>
    </location>
    <ligand>
        <name>L-glutamine</name>
        <dbReference type="ChEBI" id="CHEBI:58359"/>
    </ligand>
</feature>
<evidence type="ECO:0000256" key="3">
    <source>
        <dbReference type="ARBA" id="ARBA00022571"/>
    </source>
</evidence>
<keyword evidence="6 10" id="KW-0067">ATP-binding</keyword>
<gene>
    <name evidence="10" type="primary">carA</name>
    <name evidence="12" type="ORF">ANME2D_00461</name>
</gene>
<evidence type="ECO:0000256" key="10">
    <source>
        <dbReference type="HAMAP-Rule" id="MF_01209"/>
    </source>
</evidence>
<dbReference type="GO" id="GO:0044205">
    <property type="term" value="P:'de novo' UMP biosynthetic process"/>
    <property type="evidence" value="ECO:0007669"/>
    <property type="project" value="UniProtKB-UniRule"/>
</dbReference>
<name>A0A062VDX4_9EURY</name>
<dbReference type="AlphaFoldDB" id="A0A062VDX4"/>
<comment type="catalytic activity">
    <reaction evidence="10">
        <text>L-glutamine + H2O = L-glutamate + NH4(+)</text>
        <dbReference type="Rhea" id="RHEA:15889"/>
        <dbReference type="ChEBI" id="CHEBI:15377"/>
        <dbReference type="ChEBI" id="CHEBI:28938"/>
        <dbReference type="ChEBI" id="CHEBI:29985"/>
        <dbReference type="ChEBI" id="CHEBI:58359"/>
    </reaction>
</comment>
<protein>
    <recommendedName>
        <fullName evidence="10">Carbamoyl phosphate synthase small chain</fullName>
        <ecNumber evidence="10">6.3.5.5</ecNumber>
    </recommendedName>
    <alternativeName>
        <fullName evidence="10">Carbamoyl phosphate synthetase glutamine chain</fullName>
    </alternativeName>
</protein>
<dbReference type="GO" id="GO:0004088">
    <property type="term" value="F:carbamoyl-phosphate synthase (glutamine-hydrolyzing) activity"/>
    <property type="evidence" value="ECO:0007669"/>
    <property type="project" value="UniProtKB-UniRule"/>
</dbReference>
<keyword evidence="8 10" id="KW-0665">Pyrimidine biosynthesis</keyword>
<feature type="domain" description="Carbamoyl-phosphate synthase small subunit N-terminal" evidence="11">
    <location>
        <begin position="1"/>
        <end position="131"/>
    </location>
</feature>
<dbReference type="RefSeq" id="WP_048088786.1">
    <property type="nucleotide sequence ID" value="NZ_JMIY01000001.1"/>
</dbReference>
<dbReference type="HAMAP" id="MF_01209">
    <property type="entry name" value="CPSase_S_chain"/>
    <property type="match status" value="1"/>
</dbReference>
<evidence type="ECO:0000256" key="9">
    <source>
        <dbReference type="ARBA" id="ARBA00048816"/>
    </source>
</evidence>
<feature type="binding site" evidence="10">
    <location>
        <position position="45"/>
    </location>
    <ligand>
        <name>L-glutamine</name>
        <dbReference type="ChEBI" id="CHEBI:58359"/>
    </ligand>
</feature>
<dbReference type="PANTHER" id="PTHR43418">
    <property type="entry name" value="MULTIFUNCTIONAL TRYPTOPHAN BIOSYNTHESIS PROTEIN-RELATED"/>
    <property type="match status" value="1"/>
</dbReference>
<evidence type="ECO:0000256" key="1">
    <source>
        <dbReference type="ARBA" id="ARBA00005077"/>
    </source>
</evidence>
<keyword evidence="3 10" id="KW-0055">Arginine biosynthesis</keyword>
<dbReference type="SMART" id="SM01097">
    <property type="entry name" value="CPSase_sm_chain"/>
    <property type="match status" value="1"/>
</dbReference>
<accession>A0A062VDX4</accession>
<dbReference type="GO" id="GO:0006526">
    <property type="term" value="P:L-arginine biosynthetic process"/>
    <property type="evidence" value="ECO:0007669"/>
    <property type="project" value="UniProtKB-UniRule"/>
</dbReference>
<feature type="region of interest" description="CPSase" evidence="10">
    <location>
        <begin position="1"/>
        <end position="175"/>
    </location>
</feature>
<dbReference type="Pfam" id="PF00117">
    <property type="entry name" value="GATase"/>
    <property type="match status" value="1"/>
</dbReference>
<evidence type="ECO:0000259" key="11">
    <source>
        <dbReference type="SMART" id="SM01097"/>
    </source>
</evidence>
<evidence type="ECO:0000256" key="4">
    <source>
        <dbReference type="ARBA" id="ARBA00022598"/>
    </source>
</evidence>
<dbReference type="SUPFAM" id="SSF52317">
    <property type="entry name" value="Class I glutamine amidotransferase-like"/>
    <property type="match status" value="1"/>
</dbReference>
<evidence type="ECO:0000256" key="6">
    <source>
        <dbReference type="ARBA" id="ARBA00022840"/>
    </source>
</evidence>
<evidence type="ECO:0000313" key="13">
    <source>
        <dbReference type="Proteomes" id="UP000027153"/>
    </source>
</evidence>
<feature type="active site" evidence="10">
    <location>
        <position position="335"/>
    </location>
</feature>
<dbReference type="GO" id="GO:0005524">
    <property type="term" value="F:ATP binding"/>
    <property type="evidence" value="ECO:0007669"/>
    <property type="project" value="UniProtKB-UniRule"/>
</dbReference>
<comment type="similarity">
    <text evidence="2 10">Belongs to the CarA family.</text>
</comment>
<dbReference type="OrthoDB" id="7675at2157"/>
<evidence type="ECO:0000313" key="12">
    <source>
        <dbReference type="EMBL" id="KCZ73395.1"/>
    </source>
</evidence>
<dbReference type="InterPro" id="IPR050472">
    <property type="entry name" value="Anth_synth/Amidotransfase"/>
</dbReference>
<comment type="caution">
    <text evidence="12">The sequence shown here is derived from an EMBL/GenBank/DDBJ whole genome shotgun (WGS) entry which is preliminary data.</text>
</comment>
<dbReference type="PRINTS" id="PR00099">
    <property type="entry name" value="CPSGATASE"/>
</dbReference>
<dbReference type="CDD" id="cd01744">
    <property type="entry name" value="GATase1_CPSase"/>
    <property type="match status" value="1"/>
</dbReference>
<comment type="pathway">
    <text evidence="1 10">Amino-acid biosynthesis; L-arginine biosynthesis; carbamoyl phosphate from bicarbonate: step 1/1.</text>
</comment>
<feature type="binding site" evidence="10">
    <location>
        <position position="295"/>
    </location>
    <ligand>
        <name>L-glutamine</name>
        <dbReference type="ChEBI" id="CHEBI:58359"/>
    </ligand>
</feature>
<feature type="active site" evidence="10">
    <location>
        <position position="337"/>
    </location>
</feature>
<dbReference type="InterPro" id="IPR006274">
    <property type="entry name" value="CarbamoylP_synth_ssu"/>
</dbReference>
<dbReference type="Proteomes" id="UP000027153">
    <property type="component" value="Unassembled WGS sequence"/>
</dbReference>
<proteinExistence type="inferred from homology"/>
<dbReference type="Gene3D" id="3.50.30.20">
    <property type="entry name" value="Carbamoyl-phosphate synthase small subunit, N-terminal domain"/>
    <property type="match status" value="1"/>
</dbReference>
<keyword evidence="13" id="KW-1185">Reference proteome</keyword>
<organism evidence="12 13">
    <name type="scientific">Candidatus Methanoperedens nitratireducens</name>
    <dbReference type="NCBI Taxonomy" id="1392998"/>
    <lineage>
        <taxon>Archaea</taxon>
        <taxon>Methanobacteriati</taxon>
        <taxon>Methanobacteriota</taxon>
        <taxon>Stenosarchaea group</taxon>
        <taxon>Methanomicrobia</taxon>
        <taxon>Methanosarcinales</taxon>
        <taxon>ANME-2 cluster</taxon>
        <taxon>Candidatus Methanoperedentaceae</taxon>
        <taxon>Candidatus Methanoperedens</taxon>
    </lineage>
</organism>
<dbReference type="PROSITE" id="PS51273">
    <property type="entry name" value="GATASE_TYPE_1"/>
    <property type="match status" value="1"/>
</dbReference>
<dbReference type="UniPathway" id="UPA00070">
    <property type="reaction ID" value="UER00115"/>
</dbReference>
<feature type="binding site" evidence="10">
    <location>
        <position position="223"/>
    </location>
    <ligand>
        <name>L-glutamine</name>
        <dbReference type="ChEBI" id="CHEBI:58359"/>
    </ligand>
</feature>
<comment type="catalytic activity">
    <reaction evidence="9 10">
        <text>hydrogencarbonate + L-glutamine + 2 ATP + H2O = carbamoyl phosphate + L-glutamate + 2 ADP + phosphate + 2 H(+)</text>
        <dbReference type="Rhea" id="RHEA:18633"/>
        <dbReference type="ChEBI" id="CHEBI:15377"/>
        <dbReference type="ChEBI" id="CHEBI:15378"/>
        <dbReference type="ChEBI" id="CHEBI:17544"/>
        <dbReference type="ChEBI" id="CHEBI:29985"/>
        <dbReference type="ChEBI" id="CHEBI:30616"/>
        <dbReference type="ChEBI" id="CHEBI:43474"/>
        <dbReference type="ChEBI" id="CHEBI:58228"/>
        <dbReference type="ChEBI" id="CHEBI:58359"/>
        <dbReference type="ChEBI" id="CHEBI:456216"/>
        <dbReference type="EC" id="6.3.5.5"/>
    </reaction>
</comment>
<evidence type="ECO:0000256" key="5">
    <source>
        <dbReference type="ARBA" id="ARBA00022741"/>
    </source>
</evidence>
<dbReference type="UniPathway" id="UPA00068">
    <property type="reaction ID" value="UER00171"/>
</dbReference>
<reference evidence="12 13" key="1">
    <citation type="journal article" date="2013" name="Nature">
        <title>Anaerobic oxidation of methane coupled to nitrate reduction in a novel archaeal lineage.</title>
        <authorList>
            <person name="Haroon M.F."/>
            <person name="Hu S."/>
            <person name="Shi Y."/>
            <person name="Imelfort M."/>
            <person name="Keller J."/>
            <person name="Hugenholtz P."/>
            <person name="Yuan Z."/>
            <person name="Tyson G.W."/>
        </authorList>
    </citation>
    <scope>NUCLEOTIDE SEQUENCE [LARGE SCALE GENOMIC DNA]</scope>
    <source>
        <strain evidence="12 13">ANME-2d</strain>
    </source>
</reference>
<dbReference type="EC" id="6.3.5.5" evidence="10"/>
<feature type="binding site" evidence="10">
    <location>
        <position position="294"/>
    </location>
    <ligand>
        <name>L-glutamine</name>
        <dbReference type="ChEBI" id="CHEBI:58359"/>
    </ligand>
</feature>
<dbReference type="GO" id="GO:0004359">
    <property type="term" value="F:glutaminase activity"/>
    <property type="evidence" value="ECO:0007669"/>
    <property type="project" value="RHEA"/>
</dbReference>
<keyword evidence="5 10" id="KW-0547">Nucleotide-binding</keyword>
<comment type="subunit">
    <text evidence="10">Composed of two chains; the small (or glutamine) chain promotes the hydrolysis of glutamine to ammonia, which is used by the large (or ammonia) chain to synthesize carbamoyl phosphate. Tetramer of heterodimers (alpha,beta)4.</text>
</comment>
<dbReference type="InterPro" id="IPR035686">
    <property type="entry name" value="CPSase_GATase1"/>
</dbReference>
<evidence type="ECO:0000256" key="8">
    <source>
        <dbReference type="ARBA" id="ARBA00022975"/>
    </source>
</evidence>
<dbReference type="PRINTS" id="PR00097">
    <property type="entry name" value="ANTSNTHASEII"/>
</dbReference>
<feature type="active site" description="Nucleophile" evidence="10">
    <location>
        <position position="250"/>
    </location>
</feature>
<evidence type="ECO:0000256" key="2">
    <source>
        <dbReference type="ARBA" id="ARBA00007800"/>
    </source>
</evidence>
<dbReference type="SUPFAM" id="SSF52021">
    <property type="entry name" value="Carbamoyl phosphate synthetase, small subunit N-terminal domain"/>
    <property type="match status" value="1"/>
</dbReference>
<keyword evidence="10" id="KW-0028">Amino-acid biosynthesis</keyword>
<dbReference type="PANTHER" id="PTHR43418:SF7">
    <property type="entry name" value="CARBAMOYL-PHOSPHATE SYNTHASE SMALL CHAIN"/>
    <property type="match status" value="1"/>
</dbReference>
<dbReference type="InterPro" id="IPR036480">
    <property type="entry name" value="CarbP_synth_ssu_N_sf"/>
</dbReference>
<dbReference type="InterPro" id="IPR002474">
    <property type="entry name" value="CarbamoylP_synth_ssu_N"/>
</dbReference>
<dbReference type="NCBIfam" id="TIGR01368">
    <property type="entry name" value="CPSaseIIsmall"/>
    <property type="match status" value="1"/>
</dbReference>
<keyword evidence="4 10" id="KW-0436">Ligase</keyword>
<keyword evidence="7 10" id="KW-0315">Glutamine amidotransferase</keyword>
<feature type="binding site" evidence="10">
    <location>
        <position position="225"/>
    </location>
    <ligand>
        <name>L-glutamine</name>
        <dbReference type="ChEBI" id="CHEBI:58359"/>
    </ligand>
</feature>
<evidence type="ECO:0000256" key="7">
    <source>
        <dbReference type="ARBA" id="ARBA00022962"/>
    </source>
</evidence>
<dbReference type="Pfam" id="PF00988">
    <property type="entry name" value="CPSase_sm_chain"/>
    <property type="match status" value="1"/>
</dbReference>
<dbReference type="GO" id="GO:0006207">
    <property type="term" value="P:'de novo' pyrimidine nucleobase biosynthetic process"/>
    <property type="evidence" value="ECO:0007669"/>
    <property type="project" value="InterPro"/>
</dbReference>
<feature type="binding site" evidence="10">
    <location>
        <position position="292"/>
    </location>
    <ligand>
        <name>L-glutamine</name>
        <dbReference type="ChEBI" id="CHEBI:58359"/>
    </ligand>
</feature>
<dbReference type="PRINTS" id="PR00096">
    <property type="entry name" value="GATASE"/>
</dbReference>
<comment type="function">
    <text evidence="10">Small subunit of the glutamine-dependent carbamoyl phosphate synthetase (CPSase). CPSase catalyzes the formation of carbamoyl phosphate from the ammonia moiety of glutamine, carbonate, and phosphate donated by ATP, constituting the first step of 2 biosynthetic pathways, one leading to arginine and/or urea and the other to pyrimidine nucleotides. The small subunit (glutamine amidotransferase) binds and cleaves glutamine to supply the large subunit with the substrate ammonia.</text>
</comment>
<dbReference type="GO" id="GO:0006541">
    <property type="term" value="P:glutamine metabolic process"/>
    <property type="evidence" value="ECO:0007669"/>
    <property type="project" value="InterPro"/>
</dbReference>
<dbReference type="InterPro" id="IPR017926">
    <property type="entry name" value="GATASE"/>
</dbReference>
<dbReference type="InterPro" id="IPR029062">
    <property type="entry name" value="Class_I_gatase-like"/>
</dbReference>
<dbReference type="EMBL" id="JMIY01000001">
    <property type="protein sequence ID" value="KCZ73395.1"/>
    <property type="molecule type" value="Genomic_DNA"/>
</dbReference>
<dbReference type="NCBIfam" id="NF009475">
    <property type="entry name" value="PRK12838.1"/>
    <property type="match status" value="1"/>
</dbReference>
<feature type="binding site" evidence="10">
    <location>
        <position position="254"/>
    </location>
    <ligand>
        <name>L-glutamine</name>
        <dbReference type="ChEBI" id="CHEBI:58359"/>
    </ligand>
</feature>